<gene>
    <name evidence="2" type="ORF">ALC62_11601</name>
</gene>
<feature type="region of interest" description="Disordered" evidence="1">
    <location>
        <begin position="199"/>
        <end position="219"/>
    </location>
</feature>
<dbReference type="Proteomes" id="UP000078542">
    <property type="component" value="Unassembled WGS sequence"/>
</dbReference>
<proteinExistence type="predicted"/>
<dbReference type="AlphaFoldDB" id="A0A151IC85"/>
<evidence type="ECO:0000313" key="3">
    <source>
        <dbReference type="Proteomes" id="UP000078542"/>
    </source>
</evidence>
<feature type="compositionally biased region" description="Basic and acidic residues" evidence="1">
    <location>
        <begin position="204"/>
        <end position="219"/>
    </location>
</feature>
<accession>A0A151IC85</accession>
<evidence type="ECO:0000256" key="1">
    <source>
        <dbReference type="SAM" id="MobiDB-lite"/>
    </source>
</evidence>
<sequence>MPINFATTCNRAFHGHKIYSGGGCRPGVGGFGLQIRLVPYLAVLHNELRWGGGSRYGSIMQMHKHIICLYRLGEILACKVTWGEERGTIRENRKEIIIVAYVPEPSTRNHDKEGRKGQEGVTERRLLSCDCSYQFIKRETPFSTYRHYNIGHKYACCDISSLRDLNQTNREFTVWSKLITQQHQHRLLPCPIGPTSLTARHSSRGIDRKPLHESAHKPEAYRRAAGCRSPYRAPHTIQETGSGIDEHESELATLSGFLAELADRTLKSFRKRLSWFIIIASRGIQAHAFLTSMQHGADSVVAREISIRVSLC</sequence>
<protein>
    <submittedName>
        <fullName evidence="2">Uncharacterized protein</fullName>
    </submittedName>
</protein>
<dbReference type="EMBL" id="KQ978062">
    <property type="protein sequence ID" value="KYM97700.1"/>
    <property type="molecule type" value="Genomic_DNA"/>
</dbReference>
<name>A0A151IC85_9HYME</name>
<reference evidence="2 3" key="1">
    <citation type="submission" date="2016-03" db="EMBL/GenBank/DDBJ databases">
        <title>Cyphomyrmex costatus WGS genome.</title>
        <authorList>
            <person name="Nygaard S."/>
            <person name="Hu H."/>
            <person name="Boomsma J."/>
            <person name="Zhang G."/>
        </authorList>
    </citation>
    <scope>NUCLEOTIDE SEQUENCE [LARGE SCALE GENOMIC DNA]</scope>
    <source>
        <strain evidence="2">MS0001</strain>
        <tissue evidence="2">Whole body</tissue>
    </source>
</reference>
<keyword evidence="3" id="KW-1185">Reference proteome</keyword>
<evidence type="ECO:0000313" key="2">
    <source>
        <dbReference type="EMBL" id="KYM97700.1"/>
    </source>
</evidence>
<organism evidence="2 3">
    <name type="scientific">Cyphomyrmex costatus</name>
    <dbReference type="NCBI Taxonomy" id="456900"/>
    <lineage>
        <taxon>Eukaryota</taxon>
        <taxon>Metazoa</taxon>
        <taxon>Ecdysozoa</taxon>
        <taxon>Arthropoda</taxon>
        <taxon>Hexapoda</taxon>
        <taxon>Insecta</taxon>
        <taxon>Pterygota</taxon>
        <taxon>Neoptera</taxon>
        <taxon>Endopterygota</taxon>
        <taxon>Hymenoptera</taxon>
        <taxon>Apocrita</taxon>
        <taxon>Aculeata</taxon>
        <taxon>Formicoidea</taxon>
        <taxon>Formicidae</taxon>
        <taxon>Myrmicinae</taxon>
        <taxon>Cyphomyrmex</taxon>
    </lineage>
</organism>